<dbReference type="Proteomes" id="UP001140817">
    <property type="component" value="Unassembled WGS sequence"/>
</dbReference>
<evidence type="ECO:0000313" key="2">
    <source>
        <dbReference type="EMBL" id="MCR1821301.1"/>
    </source>
</evidence>
<dbReference type="AlphaFoldDB" id="A0A9X2MBZ5"/>
<evidence type="ECO:0000256" key="1">
    <source>
        <dbReference type="SAM" id="MobiDB-lite"/>
    </source>
</evidence>
<proteinExistence type="predicted"/>
<feature type="region of interest" description="Disordered" evidence="1">
    <location>
        <begin position="32"/>
        <end position="51"/>
    </location>
</feature>
<protein>
    <submittedName>
        <fullName evidence="2">Uncharacterized protein</fullName>
    </submittedName>
</protein>
<gene>
    <name evidence="2" type="ORF">NSA58_00745</name>
</gene>
<organism evidence="2 3">
    <name type="scientific">Terrisporobacter muris</name>
    <dbReference type="NCBI Taxonomy" id="2963284"/>
    <lineage>
        <taxon>Bacteria</taxon>
        <taxon>Bacillati</taxon>
        <taxon>Bacillota</taxon>
        <taxon>Clostridia</taxon>
        <taxon>Peptostreptococcales</taxon>
        <taxon>Peptostreptococcaceae</taxon>
        <taxon>Terrisporobacter</taxon>
    </lineage>
</organism>
<accession>A0A9X2MBZ5</accession>
<keyword evidence="3" id="KW-1185">Reference proteome</keyword>
<comment type="caution">
    <text evidence="2">The sequence shown here is derived from an EMBL/GenBank/DDBJ whole genome shotgun (WGS) entry which is preliminary data.</text>
</comment>
<name>A0A9X2MBZ5_9FIRM</name>
<dbReference type="EMBL" id="JANKBY010000004">
    <property type="protein sequence ID" value="MCR1821301.1"/>
    <property type="molecule type" value="Genomic_DNA"/>
</dbReference>
<sequence>MLGIDQEETYARYCIDEACTYIYNMMQPDKDGKCKEPRFEEDESVSDNPGLDMILGFG</sequence>
<reference evidence="2" key="1">
    <citation type="submission" date="2022-07" db="EMBL/GenBank/DDBJ databases">
        <title>Enhanced cultured diversity of the mouse gut microbiota enables custom-made synthetic communities.</title>
        <authorList>
            <person name="Afrizal A."/>
        </authorList>
    </citation>
    <scope>NUCLEOTIDE SEQUENCE</scope>
    <source>
        <strain evidence="2">DSM 29186</strain>
    </source>
</reference>
<dbReference type="RefSeq" id="WP_257559955.1">
    <property type="nucleotide sequence ID" value="NZ_JANKBY010000004.1"/>
</dbReference>
<evidence type="ECO:0000313" key="3">
    <source>
        <dbReference type="Proteomes" id="UP001140817"/>
    </source>
</evidence>